<sequence length="145" mass="15711">MAHSTEMPTSSLFLLPDLLRNPWLRRGIDRLRVISGHAARATLPAELTVDAALAKLSQAGLACGRGPGERVHILGGTSAFLDCGIRGFERPFMILEEPEGHFTAAVAGVRPFADEEVTVATLTQAVEFILRVYRDRGMLSAEVGR</sequence>
<dbReference type="EMBL" id="JAGTJJ010000001">
    <property type="protein sequence ID" value="MDC3979802.1"/>
    <property type="molecule type" value="Genomic_DNA"/>
</dbReference>
<name>A0A9X3WX98_9BACT</name>
<protein>
    <submittedName>
        <fullName evidence="1">Uncharacterized protein</fullName>
    </submittedName>
</protein>
<comment type="caution">
    <text evidence="1">The sequence shown here is derived from an EMBL/GenBank/DDBJ whole genome shotgun (WGS) entry which is preliminary data.</text>
</comment>
<evidence type="ECO:0000313" key="1">
    <source>
        <dbReference type="EMBL" id="MDC3979802.1"/>
    </source>
</evidence>
<organism evidence="1 2">
    <name type="scientific">Polyangium jinanense</name>
    <dbReference type="NCBI Taxonomy" id="2829994"/>
    <lineage>
        <taxon>Bacteria</taxon>
        <taxon>Pseudomonadati</taxon>
        <taxon>Myxococcota</taxon>
        <taxon>Polyangia</taxon>
        <taxon>Polyangiales</taxon>
        <taxon>Polyangiaceae</taxon>
        <taxon>Polyangium</taxon>
    </lineage>
</organism>
<keyword evidence="2" id="KW-1185">Reference proteome</keyword>
<dbReference type="RefSeq" id="WP_272417761.1">
    <property type="nucleotide sequence ID" value="NZ_JAGTJJ010000001.1"/>
</dbReference>
<dbReference type="Proteomes" id="UP001151081">
    <property type="component" value="Unassembled WGS sequence"/>
</dbReference>
<gene>
    <name evidence="1" type="ORF">KEG57_04775</name>
</gene>
<evidence type="ECO:0000313" key="2">
    <source>
        <dbReference type="Proteomes" id="UP001151081"/>
    </source>
</evidence>
<dbReference type="AlphaFoldDB" id="A0A9X3WX98"/>
<proteinExistence type="predicted"/>
<reference evidence="1 2" key="1">
    <citation type="submission" date="2021-04" db="EMBL/GenBank/DDBJ databases">
        <title>Genome analysis of Polyangium sp.</title>
        <authorList>
            <person name="Li Y."/>
            <person name="Wang J."/>
        </authorList>
    </citation>
    <scope>NUCLEOTIDE SEQUENCE [LARGE SCALE GENOMIC DNA]</scope>
    <source>
        <strain evidence="1 2">SDU14</strain>
    </source>
</reference>
<accession>A0A9X3WX98</accession>